<evidence type="ECO:0000313" key="3">
    <source>
        <dbReference type="Proteomes" id="UP000321947"/>
    </source>
</evidence>
<dbReference type="NCBIfam" id="TIGR01640">
    <property type="entry name" value="F_box_assoc_1"/>
    <property type="match status" value="1"/>
</dbReference>
<accession>A0A5D3DMB7</accession>
<evidence type="ECO:0000313" key="2">
    <source>
        <dbReference type="EMBL" id="TYK24751.1"/>
    </source>
</evidence>
<dbReference type="SUPFAM" id="SSF50965">
    <property type="entry name" value="Galactose oxidase, central domain"/>
    <property type="match status" value="1"/>
</dbReference>
<comment type="caution">
    <text evidence="2">The sequence shown here is derived from an EMBL/GenBank/DDBJ whole genome shotgun (WGS) entry which is preliminary data.</text>
</comment>
<reference evidence="2 3" key="1">
    <citation type="submission" date="2019-08" db="EMBL/GenBank/DDBJ databases">
        <title>Draft genome sequences of two oriental melons (Cucumis melo L. var makuwa).</title>
        <authorList>
            <person name="Kwon S.-Y."/>
        </authorList>
    </citation>
    <scope>NUCLEOTIDE SEQUENCE [LARGE SCALE GENOMIC DNA]</scope>
    <source>
        <strain evidence="3">cv. Chang Bougi</strain>
        <tissue evidence="2">Leaf</tissue>
    </source>
</reference>
<dbReference type="Proteomes" id="UP000321947">
    <property type="component" value="Unassembled WGS sequence"/>
</dbReference>
<dbReference type="InterPro" id="IPR017451">
    <property type="entry name" value="F-box-assoc_interact_dom"/>
</dbReference>
<dbReference type="EMBL" id="SSTD01003912">
    <property type="protein sequence ID" value="TYK24751.1"/>
    <property type="molecule type" value="Genomic_DNA"/>
</dbReference>
<feature type="domain" description="F-box" evidence="1">
    <location>
        <begin position="21"/>
        <end position="61"/>
    </location>
</feature>
<dbReference type="InterPro" id="IPR011043">
    <property type="entry name" value="Gal_Oxase/kelch_b-propeller"/>
</dbReference>
<name>A0A5D3DMB7_CUCMM</name>
<dbReference type="Pfam" id="PF08268">
    <property type="entry name" value="FBA_3"/>
    <property type="match status" value="1"/>
</dbReference>
<dbReference type="PANTHER" id="PTHR31672">
    <property type="entry name" value="BNACNNG10540D PROTEIN"/>
    <property type="match status" value="1"/>
</dbReference>
<dbReference type="Pfam" id="PF00646">
    <property type="entry name" value="F-box"/>
    <property type="match status" value="1"/>
</dbReference>
<evidence type="ECO:0000259" key="1">
    <source>
        <dbReference type="SMART" id="SM00256"/>
    </source>
</evidence>
<protein>
    <submittedName>
        <fullName evidence="2">F-box protein</fullName>
    </submittedName>
</protein>
<dbReference type="InterPro" id="IPR036047">
    <property type="entry name" value="F-box-like_dom_sf"/>
</dbReference>
<sequence>MESMKLGRGLPMESMKLGRGLPPHIVREILRRLVISNLPNLRVVSKTWNLFILDYAHEFSSTNANAFLLSTSDTGPGNKDLNPKMYCIHFDTTKHLDLDLDFDLELEWTKPPSLSFDGDWSFIPMMDNSCNGLVFIRKCAFFSRSDGIFNPMTNEFLQVPRHELDGDNYFYGLGFSPTTKQYKMFRVNPNNNSSIMYILTFRRSETNYKYNQWRQLHSLPILICCDGVYLNGFIYWMGRKQYKENEYTIYALNVETEQIELSAVLHLGPFSTSSIPGVSLKQFNGSVYATFYIDPKTCNSVIQVWRMQEKDLWIKEFVIDDIPNNWCSLTLIKAFEDGEILCMVNLDFFCWYNSFTGRKKIVTKNQKKCRYVCEIEYLNFGLLPNILAGEESEKT</sequence>
<dbReference type="PANTHER" id="PTHR31672:SF13">
    <property type="entry name" value="F-BOX PROTEIN CPR30-LIKE"/>
    <property type="match status" value="1"/>
</dbReference>
<proteinExistence type="predicted"/>
<dbReference type="InterPro" id="IPR013187">
    <property type="entry name" value="F-box-assoc_dom_typ3"/>
</dbReference>
<organism evidence="2 3">
    <name type="scientific">Cucumis melo var. makuwa</name>
    <name type="common">Oriental melon</name>
    <dbReference type="NCBI Taxonomy" id="1194695"/>
    <lineage>
        <taxon>Eukaryota</taxon>
        <taxon>Viridiplantae</taxon>
        <taxon>Streptophyta</taxon>
        <taxon>Embryophyta</taxon>
        <taxon>Tracheophyta</taxon>
        <taxon>Spermatophyta</taxon>
        <taxon>Magnoliopsida</taxon>
        <taxon>eudicotyledons</taxon>
        <taxon>Gunneridae</taxon>
        <taxon>Pentapetalae</taxon>
        <taxon>rosids</taxon>
        <taxon>fabids</taxon>
        <taxon>Cucurbitales</taxon>
        <taxon>Cucurbitaceae</taxon>
        <taxon>Benincaseae</taxon>
        <taxon>Cucumis</taxon>
    </lineage>
</organism>
<dbReference type="InterPro" id="IPR001810">
    <property type="entry name" value="F-box_dom"/>
</dbReference>
<gene>
    <name evidence="2" type="ORF">E5676_scaffold266G003140</name>
</gene>
<dbReference type="InterPro" id="IPR050796">
    <property type="entry name" value="SCF_F-box_component"/>
</dbReference>
<dbReference type="SMART" id="SM00256">
    <property type="entry name" value="FBOX"/>
    <property type="match status" value="1"/>
</dbReference>
<dbReference type="AlphaFoldDB" id="A0A5D3DMB7"/>
<dbReference type="SUPFAM" id="SSF81383">
    <property type="entry name" value="F-box domain"/>
    <property type="match status" value="1"/>
</dbReference>